<feature type="compositionally biased region" description="Acidic residues" evidence="5">
    <location>
        <begin position="147"/>
        <end position="176"/>
    </location>
</feature>
<reference evidence="6" key="1">
    <citation type="submission" date="2020-05" db="EMBL/GenBank/DDBJ databases">
        <title>Phylogenomic resolution of chytrid fungi.</title>
        <authorList>
            <person name="Stajich J.E."/>
            <person name="Amses K."/>
            <person name="Simmons R."/>
            <person name="Seto K."/>
            <person name="Myers J."/>
            <person name="Bonds A."/>
            <person name="Quandt C.A."/>
            <person name="Barry K."/>
            <person name="Liu P."/>
            <person name="Grigoriev I."/>
            <person name="Longcore J.E."/>
            <person name="James T.Y."/>
        </authorList>
    </citation>
    <scope>NUCLEOTIDE SEQUENCE</scope>
    <source>
        <strain evidence="6">JEL0476</strain>
    </source>
</reference>
<evidence type="ECO:0000256" key="2">
    <source>
        <dbReference type="ARBA" id="ARBA00022553"/>
    </source>
</evidence>
<feature type="compositionally biased region" description="Basic and acidic residues" evidence="5">
    <location>
        <begin position="603"/>
        <end position="615"/>
    </location>
</feature>
<feature type="compositionally biased region" description="Basic and acidic residues" evidence="5">
    <location>
        <begin position="728"/>
        <end position="742"/>
    </location>
</feature>
<dbReference type="PANTHER" id="PTHR14150">
    <property type="entry name" value="U3 SMALL NUCLEOLAR RNA-ASSOCIATED PROTEIN 14"/>
    <property type="match status" value="1"/>
</dbReference>
<dbReference type="GO" id="GO:0006364">
    <property type="term" value="P:rRNA processing"/>
    <property type="evidence" value="ECO:0007669"/>
    <property type="project" value="InterPro"/>
</dbReference>
<evidence type="ECO:0000313" key="7">
    <source>
        <dbReference type="Proteomes" id="UP001211065"/>
    </source>
</evidence>
<keyword evidence="3" id="KW-0539">Nucleus</keyword>
<accession>A0AAD5U0Q1</accession>
<keyword evidence="2" id="KW-0597">Phosphoprotein</keyword>
<feature type="compositionally biased region" description="Acidic residues" evidence="5">
    <location>
        <begin position="78"/>
        <end position="102"/>
    </location>
</feature>
<dbReference type="EMBL" id="JADGJW010000279">
    <property type="protein sequence ID" value="KAJ3220712.1"/>
    <property type="molecule type" value="Genomic_DNA"/>
</dbReference>
<keyword evidence="7" id="KW-1185">Reference proteome</keyword>
<evidence type="ECO:0000256" key="3">
    <source>
        <dbReference type="ARBA" id="ARBA00023242"/>
    </source>
</evidence>
<sequence>MPKNKRQKTRKEKKKINYDVFSDEEKVEKENPHLDSVTNYEYNVDKIKFEDDEEISEDEAFDDDDNEKYGEFFSQELDLNETDLEDEGEKGEDDEEDFDHDEDMMDISDLLNAEVKESKNSVKRQSHNLVDNEALQKTMSILLPDTHDEEETGELTNSEDENESIDSEASENEDDGLVTLISNLDTIKSGKKRKRTADEVTEAYEESEYNLTTSQNDSNLNGTKKKVNVSDLVGVLKDTTSFGGLKKHIEKLNKVSNNKENLGDTLAAPLAKRFHDKLNREAAYEQSKKEVGKWGHIVQKNRQAEHLNFPMNEAPKINLTSGSLISKFEANTEMENEIQAVLNDADLTEKKQKNLEELEMNKYTKEEVSIADRRAELAKMRSLMFFQEQKKKKIAKIKSKTYRKIQRKAKGHLSADLDLETLKSLDPEAAKEKLLQMERDRAKERMTLKHKNSGKWAKKMLSRKDTDSETRKALMEQLEKHEELKKKISGMHSSDDDFSGDEDDDDEEGDGGEDIANAVMELNSMKNSISDTQIPTTGVFAMKFMRKHVKEQLDASKRSIDELQEMLESERQHSSDFSENEEESKLDSNTKVSGRKGLNSTRTFDDNDKDLEQKFENTLTSSGPISIKKPVDPLKPLFEVESFEDSNLFEGSVNSNTINSSLKVSEVGDVDAHSSFKSDSLKDLKEEVPKGKIEDDFSGNESNAENPWLSSFSKPLLKSIKTNSQSFKEGKQEKALKKFAGDKKEKLRNSKIKNNDDTYEKLDITSIAEMEKAEVDEVTEEVTDSATIAAAEVNTVLTGKNETSDDFSVTKDMRKVIVESDDGADSDFEVDGERNHFNMMNKKDVSQLSQREVMRLAFADDNMFEVEFEKEKVSIMEKEKPQEIDVTLPGWGSWSGIGVKQKKKPSKKHIKKVDGIDIDKRKDSKLKNVIINEKRQKKSLKYQIPSVPHGFNNREQYEKTIRLPLGKEWQTSDTFQKLNKPKISTIDGKIIHPLSSKLKRK</sequence>
<evidence type="ECO:0000256" key="5">
    <source>
        <dbReference type="SAM" id="MobiDB-lite"/>
    </source>
</evidence>
<proteinExistence type="predicted"/>
<feature type="region of interest" description="Disordered" evidence="5">
    <location>
        <begin position="483"/>
        <end position="513"/>
    </location>
</feature>
<gene>
    <name evidence="6" type="ORF">HK099_004062</name>
</gene>
<name>A0AAD5U0Q1_9FUNG</name>
<comment type="caution">
    <text evidence="6">The sequence shown here is derived from an EMBL/GenBank/DDBJ whole genome shotgun (WGS) entry which is preliminary data.</text>
</comment>
<dbReference type="PANTHER" id="PTHR14150:SF12">
    <property type="entry name" value="U3 SMALL NUCLEOLAR RNA-ASSOCIATED PROTEIN 14 HOMOLOG A"/>
    <property type="match status" value="1"/>
</dbReference>
<feature type="compositionally biased region" description="Polar residues" evidence="5">
    <location>
        <begin position="589"/>
        <end position="602"/>
    </location>
</feature>
<feature type="region of interest" description="Disordered" evidence="5">
    <location>
        <begin position="117"/>
        <end position="136"/>
    </location>
</feature>
<dbReference type="GO" id="GO:0032040">
    <property type="term" value="C:small-subunit processome"/>
    <property type="evidence" value="ECO:0007669"/>
    <property type="project" value="InterPro"/>
</dbReference>
<feature type="region of interest" description="Disordered" evidence="5">
    <location>
        <begin position="723"/>
        <end position="742"/>
    </location>
</feature>
<evidence type="ECO:0000256" key="1">
    <source>
        <dbReference type="ARBA" id="ARBA00004604"/>
    </source>
</evidence>
<feature type="compositionally biased region" description="Basic residues" evidence="5">
    <location>
        <begin position="448"/>
        <end position="461"/>
    </location>
</feature>
<organism evidence="6 7">
    <name type="scientific">Clydaea vesicula</name>
    <dbReference type="NCBI Taxonomy" id="447962"/>
    <lineage>
        <taxon>Eukaryota</taxon>
        <taxon>Fungi</taxon>
        <taxon>Fungi incertae sedis</taxon>
        <taxon>Chytridiomycota</taxon>
        <taxon>Chytridiomycota incertae sedis</taxon>
        <taxon>Chytridiomycetes</taxon>
        <taxon>Lobulomycetales</taxon>
        <taxon>Lobulomycetaceae</taxon>
        <taxon>Clydaea</taxon>
    </lineage>
</organism>
<feature type="region of interest" description="Disordered" evidence="5">
    <location>
        <begin position="442"/>
        <end position="470"/>
    </location>
</feature>
<dbReference type="InterPro" id="IPR006709">
    <property type="entry name" value="SSU_processome_Utp14"/>
</dbReference>
<dbReference type="AlphaFoldDB" id="A0AAD5U0Q1"/>
<feature type="region of interest" description="Disordered" evidence="5">
    <location>
        <begin position="50"/>
        <end position="102"/>
    </location>
</feature>
<comment type="subcellular location">
    <subcellularLocation>
        <location evidence="1">Nucleus</location>
        <location evidence="1">Nucleolus</location>
    </subcellularLocation>
</comment>
<feature type="region of interest" description="Disordered" evidence="5">
    <location>
        <begin position="565"/>
        <end position="626"/>
    </location>
</feature>
<feature type="region of interest" description="Disordered" evidence="5">
    <location>
        <begin position="141"/>
        <end position="176"/>
    </location>
</feature>
<feature type="coiled-coil region" evidence="4">
    <location>
        <begin position="331"/>
        <end position="358"/>
    </location>
</feature>
<feature type="compositionally biased region" description="Acidic residues" evidence="5">
    <location>
        <begin position="50"/>
        <end position="66"/>
    </location>
</feature>
<feature type="compositionally biased region" description="Acidic residues" evidence="5">
    <location>
        <begin position="496"/>
        <end position="513"/>
    </location>
</feature>
<evidence type="ECO:0008006" key="8">
    <source>
        <dbReference type="Google" id="ProtNLM"/>
    </source>
</evidence>
<evidence type="ECO:0000313" key="6">
    <source>
        <dbReference type="EMBL" id="KAJ3220712.1"/>
    </source>
</evidence>
<keyword evidence="4" id="KW-0175">Coiled coil</keyword>
<evidence type="ECO:0000256" key="4">
    <source>
        <dbReference type="SAM" id="Coils"/>
    </source>
</evidence>
<protein>
    <recommendedName>
        <fullName evidence="8">U3 small nucleolar RNA-associated protein 14</fullName>
    </recommendedName>
</protein>
<dbReference type="Proteomes" id="UP001211065">
    <property type="component" value="Unassembled WGS sequence"/>
</dbReference>
<dbReference type="Pfam" id="PF04615">
    <property type="entry name" value="Utp14"/>
    <property type="match status" value="1"/>
</dbReference>